<dbReference type="Pfam" id="PF03732">
    <property type="entry name" value="Retrotrans_gag"/>
    <property type="match status" value="1"/>
</dbReference>
<dbReference type="Gene3D" id="3.30.420.10">
    <property type="entry name" value="Ribonuclease H-like superfamily/Ribonuclease H"/>
    <property type="match status" value="1"/>
</dbReference>
<dbReference type="InterPro" id="IPR021109">
    <property type="entry name" value="Peptidase_aspartic_dom_sf"/>
</dbReference>
<comment type="caution">
    <text evidence="13">The sequence shown here is derived from an EMBL/GenBank/DDBJ whole genome shotgun (WGS) entry which is preliminary data.</text>
</comment>
<evidence type="ECO:0000259" key="12">
    <source>
        <dbReference type="Pfam" id="PF25597"/>
    </source>
</evidence>
<feature type="domain" description="Retroviral polymerase SH3-like" evidence="12">
    <location>
        <begin position="926"/>
        <end position="980"/>
    </location>
</feature>
<dbReference type="InterPro" id="IPR036397">
    <property type="entry name" value="RNaseH_sf"/>
</dbReference>
<dbReference type="Gene3D" id="2.40.70.10">
    <property type="entry name" value="Acid Proteases"/>
    <property type="match status" value="1"/>
</dbReference>
<evidence type="ECO:0000256" key="7">
    <source>
        <dbReference type="ARBA" id="ARBA00022918"/>
    </source>
</evidence>
<dbReference type="EMBL" id="BKCJ010002428">
    <property type="protein sequence ID" value="GEU48487.1"/>
    <property type="molecule type" value="Genomic_DNA"/>
</dbReference>
<keyword evidence="6" id="KW-0378">Hydrolase</keyword>
<dbReference type="Gene3D" id="3.10.20.370">
    <property type="match status" value="1"/>
</dbReference>
<evidence type="ECO:0000256" key="1">
    <source>
        <dbReference type="ARBA" id="ARBA00022679"/>
    </source>
</evidence>
<sequence>MTEPMTSQSVFSFPDPNTQPKTFTSFSPSQTFTLEPITNSQLNPQTSNTFQNPQFQQYHTATLSSNNAKFPYLKKDEYETCAMKMEYWIMNTNHNLWKVIQNRNSKKSLGRDSKGGIIILPPISFEEHVAVQRETKSRTLLLQSLPKDHMADFHHLDDAREIWLAVKARFGGNEESKKMRKTMLKHEFSEFHVSEEEGLHKGYDRFQKILSQLSQMQAKLDNDDVNLKFLRALPPSWSQVSLTLKTRGGLEYLSFDDLYSKLRSLEIDVKGGSSYGSRSTAVASTHSAFIGATSTTTKTRYSDQPRWMRRPENKTEEAKQVYGLMVGFESDFVVPAGNAVDGVNPATVEFSMIGISPNVQTCPFGCDSKLSDHKKNYEHLEKLYNDSFIRVQAHKNNVKTLERQKDWYHQTQLALEEKVRILSANLENTTNTLKYSKTLNAQANIKKKEWEVKFVESLARTKLGLGFKEYIGSDEVCDLSTPSVFGLEPDKREVKSLYESDKSSASETYDFASCVSSPKPNDSLSTVDVKILPKFDVKDPSPTNGFSGCSFKENVKSTRNLSSVPASGRNSLASIIVDRSIPTASRNRSASIYAGRSIPVACRNRPASIHAGRHIHAGRSNKLAPFTAGRTPGLYNHVCMNEEQWGFAVKSSVHPHVNKDIDIVDSGCSRSMTGNKEKLSDCMQVKGGTVTFGGRDGKITGKGTIRTPKLDFENVYYVEELQKFNLFSVSQICDKKNKFLFTDDECLVLLKEFLLPDESQVVLQIPKRHDLYTFNLSDIQPEQHINCLLAKASLEERMAHVNFKTINKLAKLGLVEGLPLKHFTNEYNCVACNKGKQHKASYKAVSAVRTISKPLQLLHMDLFGPTSIRSIDHKHYSLMVTGEFKAISTACYVLNRVSITNPHNKTPYELLSGNIPNIRHLKPFGCQVTILNTSGRLGKFEGKANDGFLVGYAAHSMAYRVYNLSSKKVEEMLNLRYLEDKPNVQGLGQEWYFDLDYLTDSLGYTRFKTTTPAGTDDTNTLAGTQTDDSDSECDEHVILVPSFPSNSFSGPTIQDVSAPMENNLDYAEELARLQRQEYEAYSATAKHGFEFSIDTAALLPQANIKIRRNLVPTAGDPAGGIVPTGGVLAGSDPAGGIVPTGGVLAGSSVPASDVPASSIPARSVPAGGVLAGSLISTDSGASSIPVASIFVPAVVPTNSAANSPLPPVHSLGSYAHTTRFPSPSDLGNHQHTDGIFSSSSYDDDFCDDVTNLDSNVVVDPVATKRVNSIHPQYQILEDLQSLVQTRSTMQKSKFGESAFISYVQNQNRTNHADHLHCFFACFLSQLEPSSVATALADPDWMAAMQEEMQQFYHQQVWKLVPLPARKITIGTKWILKNKRDARGIVVYVDDIIFGFTNKAWCDEFEVLMKGEFEMSAMGDLAFFLGLQVKQLSDEIFISQDKSMIGSLMYLTASRPDIMFVVSAYSRHQVSPLTSHLNAVKKIFKYLKGKPNLGLWYHQDSPFQLKAYSDSEYAGSYGDRKFTTSGCQFLGRRLISWQCKKQTIVATSSTEAEYVAAASCCGQVLLLVVQVRADDLVSAGGCTLPAGGYSFLLLDWFLLVVDDHNKVAYLEKGKGWKAYEQILDFLNRSHIRRSYFPPANTILRHPRRKNTNVVESEIRTNVTMADNRTMAQMLQAPNEGYEDAIIVPQINANNFELKQTLINLVPNTTIKLLLFPFSLEGEAQIWLDKEPPQSILTWEDLVSKFINQFFPPSKTTYLRNEIINFLQKPNETFNEAWEHFKDSLHQFPHHGFSELHQLDTFYNALNPNDQDALDSAAGGNFLDKISRECLSIIKSKSKVRYSRSRVTDIAASLEDKLDIRMNQFEKSLNDMKNSFITPTAPLKAVAEPTHQDNNQNHFQGNNFNQNQNCQPNQGAIYQNRPQQNLNFQAPPQQTRLRKNLYKKPSNSCSLPSNTILNPKREAKAITTRSGMSYKEPPIPPPGVDQQEPIEVTTDTELPSPKDIQPPLVQVEKEKLREKDDILPAKFMKIFRDLHFKLSFANALIHMPKFAPMFKKLLNNKDKLIELTKTPLNENCSAVVLKKLPEKLGDPRRFLIPCDFLEFDNCLALADLGVSVNLMPLSILKKLKLPTLNDTKMVLEHADRTISKPMGVAENVFVKVGEIIIRHDDQSLTLKCGDTPSISYNNFESLNKVDLIDATCEEYSQEVLGFADVVSDEVSTPYYEPIVSNSSPTLTPFNESDFYLEEIENCLNDDSNSEETEDSEFDMERYILILEAFLNNDPEPPSNQKDYFPSVRKDLKDFSKISRPMTYLLEKNSPFIFLNECIQAFRTLKEKLTDAPILIAPNLDQPFELMCDASDYAVGAVLGHRVEKHFRPIHYASKTMNQAETNYMTTEKEMLAVVYAFEKFRSYLIMNKSIVYTDHSPLKYLFSKKDAKARFLRWILLLQEFDFKVIDTKGAKNYAADHLSRLENPYENVFDPKEINETFPLESLNKVAHKDPSTPWFVDFTNYNARNFIIKGMTTQQKQKIFKDARHYFWDNPNLFRTCADQIIRHCVAGKEAIDILNACHSGPIEGHYRANYTAKKVFDSVWNTKGNHKRLRNPFLQPLIRKNYVEVRGYPSSIYRIPPQTSGQVEVTNRGLKRILERTVGENRALWSDKLEDALWEFRTAFKTPVGCTPYRLVYGKACHLPLELEHKSFWALKHANFNLKTAGDKAAAKRAETAKLVNPDGCNFKVNCHHLKHYHGGDPPPLEIPDVHTFPKDN</sequence>
<dbReference type="Pfam" id="PF17917">
    <property type="entry name" value="RT_RNaseH"/>
    <property type="match status" value="1"/>
</dbReference>
<name>A0A6L2KIC3_TANCI</name>
<dbReference type="InterPro" id="IPR005162">
    <property type="entry name" value="Retrotrans_gag_dom"/>
</dbReference>
<feature type="domain" description="Reverse transcriptase RNase H-like" evidence="10">
    <location>
        <begin position="2345"/>
        <end position="2447"/>
    </location>
</feature>
<dbReference type="Pfam" id="PF22936">
    <property type="entry name" value="Pol_BBD"/>
    <property type="match status" value="1"/>
</dbReference>
<dbReference type="GO" id="GO:0003676">
    <property type="term" value="F:nucleic acid binding"/>
    <property type="evidence" value="ECO:0007669"/>
    <property type="project" value="InterPro"/>
</dbReference>
<feature type="compositionally biased region" description="Low complexity" evidence="8">
    <location>
        <begin position="1890"/>
        <end position="1912"/>
    </location>
</feature>
<feature type="compositionally biased region" description="Polar residues" evidence="8">
    <location>
        <begin position="1"/>
        <end position="21"/>
    </location>
</feature>
<reference evidence="13" key="1">
    <citation type="journal article" date="2019" name="Sci. Rep.">
        <title>Draft genome of Tanacetum cinerariifolium, the natural source of mosquito coil.</title>
        <authorList>
            <person name="Yamashiro T."/>
            <person name="Shiraishi A."/>
            <person name="Satake H."/>
            <person name="Nakayama K."/>
        </authorList>
    </citation>
    <scope>NUCLEOTIDE SEQUENCE</scope>
</reference>
<feature type="region of interest" description="Disordered" evidence="8">
    <location>
        <begin position="1"/>
        <end position="28"/>
    </location>
</feature>
<dbReference type="FunFam" id="3.10.20.370:FF:000001">
    <property type="entry name" value="Retrovirus-related Pol polyprotein from transposon 17.6-like protein"/>
    <property type="match status" value="1"/>
</dbReference>
<dbReference type="PANTHER" id="PTHR37984:SF5">
    <property type="entry name" value="PROTEIN NYNRIN-LIKE"/>
    <property type="match status" value="1"/>
</dbReference>
<dbReference type="GO" id="GO:0004190">
    <property type="term" value="F:aspartic-type endopeptidase activity"/>
    <property type="evidence" value="ECO:0007669"/>
    <property type="project" value="UniProtKB-KW"/>
</dbReference>
<keyword evidence="4" id="KW-0645">Protease</keyword>
<evidence type="ECO:0000256" key="5">
    <source>
        <dbReference type="ARBA" id="ARBA00022759"/>
    </source>
</evidence>
<dbReference type="SUPFAM" id="SSF56672">
    <property type="entry name" value="DNA/RNA polymerases"/>
    <property type="match status" value="1"/>
</dbReference>
<evidence type="ECO:0000256" key="6">
    <source>
        <dbReference type="ARBA" id="ARBA00022801"/>
    </source>
</evidence>
<accession>A0A6L2KIC3</accession>
<evidence type="ECO:0000256" key="8">
    <source>
        <dbReference type="SAM" id="MobiDB-lite"/>
    </source>
</evidence>
<feature type="domain" description="Retrotransposon gag" evidence="9">
    <location>
        <begin position="1713"/>
        <end position="1806"/>
    </location>
</feature>
<evidence type="ECO:0000259" key="11">
    <source>
        <dbReference type="Pfam" id="PF22936"/>
    </source>
</evidence>
<dbReference type="InterPro" id="IPR041373">
    <property type="entry name" value="RT_RNaseH"/>
</dbReference>
<dbReference type="InterPro" id="IPR012337">
    <property type="entry name" value="RNaseH-like_sf"/>
</dbReference>
<dbReference type="Pfam" id="PF14223">
    <property type="entry name" value="Retrotran_gag_2"/>
    <property type="match status" value="1"/>
</dbReference>
<gene>
    <name evidence="13" type="ORF">Tci_020465</name>
</gene>
<dbReference type="InterPro" id="IPR057670">
    <property type="entry name" value="SH3_retrovirus"/>
</dbReference>
<dbReference type="InterPro" id="IPR054722">
    <property type="entry name" value="PolX-like_BBD"/>
</dbReference>
<evidence type="ECO:0000256" key="2">
    <source>
        <dbReference type="ARBA" id="ARBA00022695"/>
    </source>
</evidence>
<evidence type="ECO:0000256" key="3">
    <source>
        <dbReference type="ARBA" id="ARBA00022722"/>
    </source>
</evidence>
<evidence type="ECO:0000259" key="9">
    <source>
        <dbReference type="Pfam" id="PF03732"/>
    </source>
</evidence>
<dbReference type="CDD" id="cd09272">
    <property type="entry name" value="RNase_HI_RT_Ty1"/>
    <property type="match status" value="1"/>
</dbReference>
<dbReference type="Pfam" id="PF25597">
    <property type="entry name" value="SH3_retrovirus"/>
    <property type="match status" value="1"/>
</dbReference>
<proteinExistence type="predicted"/>
<dbReference type="InterPro" id="IPR043502">
    <property type="entry name" value="DNA/RNA_pol_sf"/>
</dbReference>
<dbReference type="GO" id="GO:0004519">
    <property type="term" value="F:endonuclease activity"/>
    <property type="evidence" value="ECO:0007669"/>
    <property type="project" value="UniProtKB-KW"/>
</dbReference>
<dbReference type="PANTHER" id="PTHR37984">
    <property type="entry name" value="PROTEIN CBG26694"/>
    <property type="match status" value="1"/>
</dbReference>
<organism evidence="13">
    <name type="scientific">Tanacetum cinerariifolium</name>
    <name type="common">Dalmatian daisy</name>
    <name type="synonym">Chrysanthemum cinerariifolium</name>
    <dbReference type="NCBI Taxonomy" id="118510"/>
    <lineage>
        <taxon>Eukaryota</taxon>
        <taxon>Viridiplantae</taxon>
        <taxon>Streptophyta</taxon>
        <taxon>Embryophyta</taxon>
        <taxon>Tracheophyta</taxon>
        <taxon>Spermatophyta</taxon>
        <taxon>Magnoliopsida</taxon>
        <taxon>eudicotyledons</taxon>
        <taxon>Gunneridae</taxon>
        <taxon>Pentapetalae</taxon>
        <taxon>asterids</taxon>
        <taxon>campanulids</taxon>
        <taxon>Asterales</taxon>
        <taxon>Asteraceae</taxon>
        <taxon>Asteroideae</taxon>
        <taxon>Anthemideae</taxon>
        <taxon>Anthemidinae</taxon>
        <taxon>Tanacetum</taxon>
    </lineage>
</organism>
<feature type="domain" description="Retrovirus-related Pol polyprotein from transposon TNT 1-94-like beta-barrel" evidence="11">
    <location>
        <begin position="663"/>
        <end position="735"/>
    </location>
</feature>
<keyword evidence="4" id="KW-0064">Aspartyl protease</keyword>
<keyword evidence="1" id="KW-0808">Transferase</keyword>
<dbReference type="CDD" id="cd00303">
    <property type="entry name" value="retropepsin_like"/>
    <property type="match status" value="1"/>
</dbReference>
<keyword evidence="2" id="KW-0548">Nucleotidyltransferase</keyword>
<evidence type="ECO:0000313" key="13">
    <source>
        <dbReference type="EMBL" id="GEU48487.1"/>
    </source>
</evidence>
<dbReference type="CDD" id="cd09274">
    <property type="entry name" value="RNase_HI_RT_Ty3"/>
    <property type="match status" value="1"/>
</dbReference>
<feature type="region of interest" description="Disordered" evidence="8">
    <location>
        <begin position="1890"/>
        <end position="1914"/>
    </location>
</feature>
<keyword evidence="5" id="KW-0255">Endonuclease</keyword>
<dbReference type="GO" id="GO:0003964">
    <property type="term" value="F:RNA-directed DNA polymerase activity"/>
    <property type="evidence" value="ECO:0007669"/>
    <property type="project" value="UniProtKB-KW"/>
</dbReference>
<keyword evidence="3" id="KW-0540">Nuclease</keyword>
<keyword evidence="7 13" id="KW-0695">RNA-directed DNA polymerase</keyword>
<evidence type="ECO:0000256" key="4">
    <source>
        <dbReference type="ARBA" id="ARBA00022750"/>
    </source>
</evidence>
<protein>
    <submittedName>
        <fullName evidence="13">Reverse transcriptase domain-containing protein</fullName>
    </submittedName>
</protein>
<evidence type="ECO:0000259" key="10">
    <source>
        <dbReference type="Pfam" id="PF17917"/>
    </source>
</evidence>
<dbReference type="InterPro" id="IPR050951">
    <property type="entry name" value="Retrovirus_Pol_polyprotein"/>
</dbReference>
<dbReference type="SUPFAM" id="SSF53098">
    <property type="entry name" value="Ribonuclease H-like"/>
    <property type="match status" value="1"/>
</dbReference>